<protein>
    <submittedName>
        <fullName evidence="2">Uncharacterized protein</fullName>
    </submittedName>
</protein>
<evidence type="ECO:0000256" key="1">
    <source>
        <dbReference type="SAM" id="MobiDB-lite"/>
    </source>
</evidence>
<feature type="compositionally biased region" description="Basic and acidic residues" evidence="1">
    <location>
        <begin position="7"/>
        <end position="35"/>
    </location>
</feature>
<accession>A0A9P8I183</accession>
<organism evidence="2 3">
    <name type="scientific">Glutinoglossum americanum</name>
    <dbReference type="NCBI Taxonomy" id="1670608"/>
    <lineage>
        <taxon>Eukaryota</taxon>
        <taxon>Fungi</taxon>
        <taxon>Dikarya</taxon>
        <taxon>Ascomycota</taxon>
        <taxon>Pezizomycotina</taxon>
        <taxon>Geoglossomycetes</taxon>
        <taxon>Geoglossales</taxon>
        <taxon>Geoglossaceae</taxon>
        <taxon>Glutinoglossum</taxon>
    </lineage>
</organism>
<sequence length="184" mass="20752">MDSFTTLEKDIERDEEALARKHKQEAEENKGEEPGKAPTPIGLETESNTGTVRLCIAGLGKGPVKPIRRIIRFAVGEGDDKVPVISHIANQSARSIAATTDDISYDSSTGYAVNMDKTLISFSFFNRTLMSCRLERKEITIRHTFDDVRVECVEYHIEYLYFSGQSSRSRSSLRLRLQVSFTKK</sequence>
<evidence type="ECO:0000313" key="3">
    <source>
        <dbReference type="Proteomes" id="UP000698800"/>
    </source>
</evidence>
<comment type="caution">
    <text evidence="2">The sequence shown here is derived from an EMBL/GenBank/DDBJ whole genome shotgun (WGS) entry which is preliminary data.</text>
</comment>
<dbReference type="EMBL" id="JAGHQL010000078">
    <property type="protein sequence ID" value="KAH0541468.1"/>
    <property type="molecule type" value="Genomic_DNA"/>
</dbReference>
<proteinExistence type="predicted"/>
<name>A0A9P8I183_9PEZI</name>
<dbReference type="Proteomes" id="UP000698800">
    <property type="component" value="Unassembled WGS sequence"/>
</dbReference>
<keyword evidence="3" id="KW-1185">Reference proteome</keyword>
<dbReference type="AlphaFoldDB" id="A0A9P8I183"/>
<evidence type="ECO:0000313" key="2">
    <source>
        <dbReference type="EMBL" id="KAH0541468.1"/>
    </source>
</evidence>
<feature type="region of interest" description="Disordered" evidence="1">
    <location>
        <begin position="1"/>
        <end position="44"/>
    </location>
</feature>
<gene>
    <name evidence="2" type="ORF">FGG08_004078</name>
</gene>
<reference evidence="2" key="1">
    <citation type="submission" date="2021-03" db="EMBL/GenBank/DDBJ databases">
        <title>Comparative genomics and phylogenomic investigation of the class Geoglossomycetes provide insights into ecological specialization and systematics.</title>
        <authorList>
            <person name="Melie T."/>
            <person name="Pirro S."/>
            <person name="Miller A.N."/>
            <person name="Quandt A."/>
        </authorList>
    </citation>
    <scope>NUCLEOTIDE SEQUENCE</scope>
    <source>
        <strain evidence="2">GBOQ0MN5Z8</strain>
    </source>
</reference>